<evidence type="ECO:0000313" key="2">
    <source>
        <dbReference type="Proteomes" id="UP000663760"/>
    </source>
</evidence>
<dbReference type="AlphaFoldDB" id="A0A7I8L5X6"/>
<evidence type="ECO:0000313" key="1">
    <source>
        <dbReference type="EMBL" id="CAA7404634.1"/>
    </source>
</evidence>
<organism evidence="1 2">
    <name type="scientific">Spirodela intermedia</name>
    <name type="common">Intermediate duckweed</name>
    <dbReference type="NCBI Taxonomy" id="51605"/>
    <lineage>
        <taxon>Eukaryota</taxon>
        <taxon>Viridiplantae</taxon>
        <taxon>Streptophyta</taxon>
        <taxon>Embryophyta</taxon>
        <taxon>Tracheophyta</taxon>
        <taxon>Spermatophyta</taxon>
        <taxon>Magnoliopsida</taxon>
        <taxon>Liliopsida</taxon>
        <taxon>Araceae</taxon>
        <taxon>Lemnoideae</taxon>
        <taxon>Spirodela</taxon>
    </lineage>
</organism>
<dbReference type="EMBL" id="LR746274">
    <property type="protein sequence ID" value="CAA7404634.1"/>
    <property type="molecule type" value="Genomic_DNA"/>
</dbReference>
<gene>
    <name evidence="1" type="ORF">SI8410_11015312</name>
</gene>
<proteinExistence type="predicted"/>
<sequence length="32" mass="3577">MDQKKVVAIKEWPTPKGVVEFEVVLGAHQLLS</sequence>
<accession>A0A7I8L5X6</accession>
<keyword evidence="2" id="KW-1185">Reference proteome</keyword>
<reference evidence="1" key="1">
    <citation type="submission" date="2020-02" db="EMBL/GenBank/DDBJ databases">
        <authorList>
            <person name="Scholz U."/>
            <person name="Mascher M."/>
            <person name="Fiebig A."/>
        </authorList>
    </citation>
    <scope>NUCLEOTIDE SEQUENCE</scope>
</reference>
<name>A0A7I8L5X6_SPIIN</name>
<protein>
    <submittedName>
        <fullName evidence="1">Uncharacterized protein</fullName>
    </submittedName>
</protein>
<dbReference type="Proteomes" id="UP000663760">
    <property type="component" value="Chromosome 11"/>
</dbReference>